<keyword evidence="3" id="KW-1185">Reference proteome</keyword>
<protein>
    <submittedName>
        <fullName evidence="2">Mobile element protein</fullName>
    </submittedName>
</protein>
<dbReference type="EMBL" id="CP020660">
    <property type="protein sequence ID" value="ATF08786.1"/>
    <property type="molecule type" value="Genomic_DNA"/>
</dbReference>
<name>A0A291B729_9GAMM</name>
<dbReference type="InterPro" id="IPR025668">
    <property type="entry name" value="Tnp_DDE_dom"/>
</dbReference>
<evidence type="ECO:0000259" key="1">
    <source>
        <dbReference type="Pfam" id="PF13737"/>
    </source>
</evidence>
<reference evidence="3" key="1">
    <citation type="submission" date="2017-04" db="EMBL/GenBank/DDBJ databases">
        <title>Genome evolution of the luminous symbionts of deep sea anglerfish.</title>
        <authorList>
            <person name="Hendry T.A."/>
        </authorList>
    </citation>
    <scope>NUCLEOTIDE SEQUENCE [LARGE SCALE GENOMIC DNA]</scope>
</reference>
<accession>A0A291B729</accession>
<organism evidence="2 3">
    <name type="scientific">Candidatus Enterovibrio altilux</name>
    <dbReference type="NCBI Taxonomy" id="1927128"/>
    <lineage>
        <taxon>Bacteria</taxon>
        <taxon>Pseudomonadati</taxon>
        <taxon>Pseudomonadota</taxon>
        <taxon>Gammaproteobacteria</taxon>
        <taxon>Vibrionales</taxon>
        <taxon>Vibrionaceae</taxon>
        <taxon>Enterovibrio</taxon>
    </lineage>
</organism>
<dbReference type="KEGG" id="elux:BTN50_0248"/>
<dbReference type="Proteomes" id="UP000218160">
    <property type="component" value="Chromosome 1"/>
</dbReference>
<feature type="domain" description="Transposase DDE" evidence="1">
    <location>
        <begin position="1"/>
        <end position="53"/>
    </location>
</feature>
<dbReference type="AlphaFoldDB" id="A0A291B729"/>
<sequence length="57" mass="6631">MVKRLFSMLLTGLHEFIHSVFKLTPPLLSCPHYSYINKQAKTVNIAFKTKTKETIQH</sequence>
<evidence type="ECO:0000313" key="2">
    <source>
        <dbReference type="EMBL" id="ATF08786.1"/>
    </source>
</evidence>
<gene>
    <name evidence="2" type="ORF">BTN50_0248</name>
</gene>
<evidence type="ECO:0000313" key="3">
    <source>
        <dbReference type="Proteomes" id="UP000218160"/>
    </source>
</evidence>
<proteinExistence type="predicted"/>
<dbReference type="Pfam" id="PF13737">
    <property type="entry name" value="DDE_Tnp_1_5"/>
    <property type="match status" value="1"/>
</dbReference>